<proteinExistence type="predicted"/>
<name>A0ABX8IDK6_9GAMM</name>
<keyword evidence="2" id="KW-0472">Membrane</keyword>
<dbReference type="RefSeq" id="WP_014577328.1">
    <property type="nucleotide sequence ID" value="NZ_CP076686.1"/>
</dbReference>
<protein>
    <submittedName>
        <fullName evidence="3">DUF2570 domain-containing protein</fullName>
    </submittedName>
</protein>
<dbReference type="GeneID" id="78560567"/>
<dbReference type="EMBL" id="CP076686">
    <property type="protein sequence ID" value="QWV11795.1"/>
    <property type="molecule type" value="Genomic_DNA"/>
</dbReference>
<organism evidence="3 4">
    <name type="scientific">Marinobacter adhaerens</name>
    <dbReference type="NCBI Taxonomy" id="1033846"/>
    <lineage>
        <taxon>Bacteria</taxon>
        <taxon>Pseudomonadati</taxon>
        <taxon>Pseudomonadota</taxon>
        <taxon>Gammaproteobacteria</taxon>
        <taxon>Pseudomonadales</taxon>
        <taxon>Marinobacteraceae</taxon>
        <taxon>Marinobacter</taxon>
    </lineage>
</organism>
<evidence type="ECO:0000256" key="1">
    <source>
        <dbReference type="SAM" id="MobiDB-lite"/>
    </source>
</evidence>
<keyword evidence="2" id="KW-1133">Transmembrane helix</keyword>
<keyword evidence="4" id="KW-1185">Reference proteome</keyword>
<dbReference type="Proteomes" id="UP000683442">
    <property type="component" value="Chromosome"/>
</dbReference>
<accession>A0ABX8IDK6</accession>
<sequence>MILEAAKAKLAPYLVPIIGTLVVVVVGAFWWLWSDRDQLLEKNASQAVIISNAAQENRENVASIKYLEKDIAWREQKAIERQRRDRFRDQELAQTREELTKALEDAPECVDQPWPDAVFDIMRRDTVLDPNGDRAGEGASGVPGSHSDSRAGG</sequence>
<evidence type="ECO:0000313" key="4">
    <source>
        <dbReference type="Proteomes" id="UP000683442"/>
    </source>
</evidence>
<evidence type="ECO:0000313" key="3">
    <source>
        <dbReference type="EMBL" id="QWV11795.1"/>
    </source>
</evidence>
<keyword evidence="2" id="KW-0812">Transmembrane</keyword>
<feature type="transmembrane region" description="Helical" evidence="2">
    <location>
        <begin position="12"/>
        <end position="33"/>
    </location>
</feature>
<feature type="compositionally biased region" description="Basic and acidic residues" evidence="1">
    <location>
        <begin position="125"/>
        <end position="136"/>
    </location>
</feature>
<evidence type="ECO:0000256" key="2">
    <source>
        <dbReference type="SAM" id="Phobius"/>
    </source>
</evidence>
<reference evidence="3 4" key="1">
    <citation type="submission" date="2021-06" db="EMBL/GenBank/DDBJ databases">
        <title>Microbial metabolic specificity influences pelagic lipid remineralization.</title>
        <authorList>
            <person name="Behrendt L."/>
            <person name="Hunter J.E."/>
            <person name="Alcolombri U."/>
            <person name="Smriga S."/>
            <person name="Mincer T."/>
            <person name="Lowenstein D.P."/>
            <person name="Peaudecerf F.J."/>
            <person name="Fernandez V.I."/>
            <person name="Fredricks H."/>
            <person name="Almblad H."/>
            <person name="Harrison J.J."/>
            <person name="Stocker R."/>
            <person name="Van Mooy B.A.S."/>
        </authorList>
    </citation>
    <scope>NUCLEOTIDE SEQUENCE [LARGE SCALE GENOMIC DNA]</scope>
    <source>
        <strain evidence="3 4">HP15-B</strain>
    </source>
</reference>
<feature type="region of interest" description="Disordered" evidence="1">
    <location>
        <begin position="125"/>
        <end position="153"/>
    </location>
</feature>
<gene>
    <name evidence="3" type="ORF">KQ249_13995</name>
</gene>